<comment type="caution">
    <text evidence="1">The sequence shown here is derived from an EMBL/GenBank/DDBJ whole genome shotgun (WGS) entry which is preliminary data.</text>
</comment>
<evidence type="ECO:0000313" key="2">
    <source>
        <dbReference type="Proteomes" id="UP000093197"/>
    </source>
</evidence>
<protein>
    <recommendedName>
        <fullName evidence="3">DUF4145 domain-containing protein</fullName>
    </recommendedName>
</protein>
<reference evidence="1 2" key="1">
    <citation type="journal article" date="2016" name="PLoS ONE">
        <title>Genomic Diversity of Enterotoxigenic Strains of Bacteroides fragilis.</title>
        <authorList>
            <person name="Pierce J.V."/>
            <person name="Bernstein H.D."/>
        </authorList>
    </citation>
    <scope>NUCLEOTIDE SEQUENCE [LARGE SCALE GENOMIC DNA]</scope>
    <source>
        <strain evidence="1 2">20793-3</strain>
    </source>
</reference>
<dbReference type="Proteomes" id="UP000093197">
    <property type="component" value="Unassembled WGS sequence"/>
</dbReference>
<evidence type="ECO:0008006" key="3">
    <source>
        <dbReference type="Google" id="ProtNLM"/>
    </source>
</evidence>
<organism evidence="1 2">
    <name type="scientific">Bacteroides fragilis</name>
    <dbReference type="NCBI Taxonomy" id="817"/>
    <lineage>
        <taxon>Bacteria</taxon>
        <taxon>Pseudomonadati</taxon>
        <taxon>Bacteroidota</taxon>
        <taxon>Bacteroidia</taxon>
        <taxon>Bacteroidales</taxon>
        <taxon>Bacteroidaceae</taxon>
        <taxon>Bacteroides</taxon>
    </lineage>
</organism>
<proteinExistence type="predicted"/>
<name>A0A853PPH4_BACFG</name>
<accession>A0A853PPH4</accession>
<dbReference type="AlphaFoldDB" id="A0A853PPH4"/>
<sequence>MKMVIDYNITPKEYLSYAKLDLDEQYGHHLINALCNAKRAFHCQLDIILKNLARKTANSFLSKKKLLEELGIITPRILEKLNRQRNILEHEYTKPSLEEVSDFLDITELFIEYTNKYVYTLKCNCSFENVTMEIPSLDISYRTEDGGIEILYIDDTKQIKRPIIDAKDINRKEILRLYLNFAYEDYWDWE</sequence>
<gene>
    <name evidence="1" type="ORF">AC094_31750</name>
</gene>
<evidence type="ECO:0000313" key="1">
    <source>
        <dbReference type="EMBL" id="OCR29660.1"/>
    </source>
</evidence>
<dbReference type="EMBL" id="LIDT01000032">
    <property type="protein sequence ID" value="OCR29660.1"/>
    <property type="molecule type" value="Genomic_DNA"/>
</dbReference>